<gene>
    <name evidence="2" type="ORF">GGP41_005921</name>
</gene>
<feature type="region of interest" description="Disordered" evidence="1">
    <location>
        <begin position="1"/>
        <end position="23"/>
    </location>
</feature>
<protein>
    <submittedName>
        <fullName evidence="2">Uncharacterized protein</fullName>
    </submittedName>
</protein>
<comment type="caution">
    <text evidence="2">The sequence shown here is derived from an EMBL/GenBank/DDBJ whole genome shotgun (WGS) entry which is preliminary data.</text>
</comment>
<feature type="region of interest" description="Disordered" evidence="1">
    <location>
        <begin position="56"/>
        <end position="76"/>
    </location>
</feature>
<evidence type="ECO:0000313" key="2">
    <source>
        <dbReference type="EMBL" id="KAF5848551.1"/>
    </source>
</evidence>
<organism evidence="2 3">
    <name type="scientific">Cochliobolus sativus</name>
    <name type="common">Common root rot and spot blotch fungus</name>
    <name type="synonym">Bipolaris sorokiniana</name>
    <dbReference type="NCBI Taxonomy" id="45130"/>
    <lineage>
        <taxon>Eukaryota</taxon>
        <taxon>Fungi</taxon>
        <taxon>Dikarya</taxon>
        <taxon>Ascomycota</taxon>
        <taxon>Pezizomycotina</taxon>
        <taxon>Dothideomycetes</taxon>
        <taxon>Pleosporomycetidae</taxon>
        <taxon>Pleosporales</taxon>
        <taxon>Pleosporineae</taxon>
        <taxon>Pleosporaceae</taxon>
        <taxon>Bipolaris</taxon>
    </lineage>
</organism>
<name>A0A8H6DU60_COCSA</name>
<dbReference type="Proteomes" id="UP000624244">
    <property type="component" value="Unassembled WGS sequence"/>
</dbReference>
<sequence length="76" mass="8464">MESKTVATNKGLVADSPKYSEDLEHAATHGTYLGKEEASHLSEEHRQYLLQRHGTLDLDPLPTMGAADPYNWPQKS</sequence>
<proteinExistence type="predicted"/>
<accession>A0A8H6DU60</accession>
<evidence type="ECO:0000313" key="3">
    <source>
        <dbReference type="Proteomes" id="UP000624244"/>
    </source>
</evidence>
<reference evidence="2" key="1">
    <citation type="submission" date="2019-11" db="EMBL/GenBank/DDBJ databases">
        <title>Bipolaris sorokiniana Genome sequencing.</title>
        <authorList>
            <person name="Wang H."/>
        </authorList>
    </citation>
    <scope>NUCLEOTIDE SEQUENCE</scope>
</reference>
<dbReference type="AlphaFoldDB" id="A0A8H6DU60"/>
<dbReference type="EMBL" id="WNKQ01000011">
    <property type="protein sequence ID" value="KAF5848551.1"/>
    <property type="molecule type" value="Genomic_DNA"/>
</dbReference>
<evidence type="ECO:0000256" key="1">
    <source>
        <dbReference type="SAM" id="MobiDB-lite"/>
    </source>
</evidence>